<dbReference type="Pfam" id="PF02518">
    <property type="entry name" value="HATPase_c"/>
    <property type="match status" value="1"/>
</dbReference>
<dbReference type="PANTHER" id="PTHR43547">
    <property type="entry name" value="TWO-COMPONENT HISTIDINE KINASE"/>
    <property type="match status" value="1"/>
</dbReference>
<evidence type="ECO:0000256" key="1">
    <source>
        <dbReference type="ARBA" id="ARBA00000085"/>
    </source>
</evidence>
<keyword evidence="4" id="KW-1133">Transmembrane helix</keyword>
<proteinExistence type="predicted"/>
<dbReference type="OrthoDB" id="9812260at2"/>
<evidence type="ECO:0000313" key="6">
    <source>
        <dbReference type="EMBL" id="SFN33109.1"/>
    </source>
</evidence>
<dbReference type="SUPFAM" id="SSF55874">
    <property type="entry name" value="ATPase domain of HSP90 chaperone/DNA topoisomerase II/histidine kinase"/>
    <property type="match status" value="1"/>
</dbReference>
<keyword evidence="6" id="KW-0808">Transferase</keyword>
<dbReference type="InterPro" id="IPR003594">
    <property type="entry name" value="HATPase_dom"/>
</dbReference>
<keyword evidence="3" id="KW-0597">Phosphoprotein</keyword>
<dbReference type="RefSeq" id="WP_091192761.1">
    <property type="nucleotide sequence ID" value="NZ_FOVE01000007.1"/>
</dbReference>
<dbReference type="EC" id="2.7.13.3" evidence="2"/>
<organism evidence="6 7">
    <name type="scientific">Formivibrio citricus</name>
    <dbReference type="NCBI Taxonomy" id="83765"/>
    <lineage>
        <taxon>Bacteria</taxon>
        <taxon>Pseudomonadati</taxon>
        <taxon>Pseudomonadota</taxon>
        <taxon>Betaproteobacteria</taxon>
        <taxon>Neisseriales</taxon>
        <taxon>Chitinibacteraceae</taxon>
        <taxon>Formivibrio</taxon>
    </lineage>
</organism>
<dbReference type="InterPro" id="IPR004358">
    <property type="entry name" value="Sig_transdc_His_kin-like_C"/>
</dbReference>
<keyword evidence="6" id="KW-0418">Kinase</keyword>
<keyword evidence="4" id="KW-0472">Membrane</keyword>
<dbReference type="PANTHER" id="PTHR43547:SF2">
    <property type="entry name" value="HYBRID SIGNAL TRANSDUCTION HISTIDINE KINASE C"/>
    <property type="match status" value="1"/>
</dbReference>
<dbReference type="Gene3D" id="3.30.565.10">
    <property type="entry name" value="Histidine kinase-like ATPase, C-terminal domain"/>
    <property type="match status" value="1"/>
</dbReference>
<feature type="transmembrane region" description="Helical" evidence="4">
    <location>
        <begin position="184"/>
        <end position="207"/>
    </location>
</feature>
<sequence length="458" mass="50542">MTQLLIKRSPVFALIAVLFAAVLVFAAELYLSIQKEKQSPPGHETATVAWQYSQLIAEFHRFNHQLDRAVLLQAKQEEINTLQMRRSLLLERLNAAISAGTDNNNSQLTRDSSPFVEIEALGKDSAFLARSGTEKYSVADLLVLRNKVDLLQEKMTALTIAATRLSGEAAAQSRMLANQVENSILILCGLLILLGIIVMVALFHASWNQSHAEKNYRQHLKQTEKTLSGHSVISMRQAHLLEEAQERIRQPLNSLKDLLAQSPNEKALSMLGRLHAVIDDTLDFALLNLGRLRVRNNDTDLQSLLDDVIRQAREFANEKNVVLLFDSPESLPGSCETDGEKVRKILSRLTHHVIDRSISKRVNIHAYSTGGYGGRLFVDIADSGLGVNNADLQQGLRRNKPADANQPPEDIALPLAKGLARLIGGNVTAINKPGEGSIFTVDIPVHRKPELPGNKQAG</sequence>
<evidence type="ECO:0000256" key="2">
    <source>
        <dbReference type="ARBA" id="ARBA00012438"/>
    </source>
</evidence>
<dbReference type="STRING" id="83765.SAMN05660284_01220"/>
<evidence type="ECO:0000259" key="5">
    <source>
        <dbReference type="PROSITE" id="PS50109"/>
    </source>
</evidence>
<reference evidence="7" key="1">
    <citation type="submission" date="2016-10" db="EMBL/GenBank/DDBJ databases">
        <authorList>
            <person name="Varghese N."/>
            <person name="Submissions S."/>
        </authorList>
    </citation>
    <scope>NUCLEOTIDE SEQUENCE [LARGE SCALE GENOMIC DNA]</scope>
    <source>
        <strain evidence="7">DSM 6150</strain>
    </source>
</reference>
<dbReference type="PROSITE" id="PS50109">
    <property type="entry name" value="HIS_KIN"/>
    <property type="match status" value="1"/>
</dbReference>
<dbReference type="Proteomes" id="UP000242869">
    <property type="component" value="Unassembled WGS sequence"/>
</dbReference>
<comment type="catalytic activity">
    <reaction evidence="1">
        <text>ATP + protein L-histidine = ADP + protein N-phospho-L-histidine.</text>
        <dbReference type="EC" id="2.7.13.3"/>
    </reaction>
</comment>
<feature type="domain" description="Histidine kinase" evidence="5">
    <location>
        <begin position="243"/>
        <end position="447"/>
    </location>
</feature>
<dbReference type="GO" id="GO:0000155">
    <property type="term" value="F:phosphorelay sensor kinase activity"/>
    <property type="evidence" value="ECO:0007669"/>
    <property type="project" value="TreeGrafter"/>
</dbReference>
<keyword evidence="4" id="KW-0812">Transmembrane</keyword>
<evidence type="ECO:0000256" key="4">
    <source>
        <dbReference type="SAM" id="Phobius"/>
    </source>
</evidence>
<evidence type="ECO:0000256" key="3">
    <source>
        <dbReference type="ARBA" id="ARBA00022553"/>
    </source>
</evidence>
<accession>A0A1I4Y6E9</accession>
<name>A0A1I4Y6E9_9NEIS</name>
<keyword evidence="7" id="KW-1185">Reference proteome</keyword>
<dbReference type="EMBL" id="FOVE01000007">
    <property type="protein sequence ID" value="SFN33109.1"/>
    <property type="molecule type" value="Genomic_DNA"/>
</dbReference>
<dbReference type="InterPro" id="IPR036890">
    <property type="entry name" value="HATPase_C_sf"/>
</dbReference>
<dbReference type="AlphaFoldDB" id="A0A1I4Y6E9"/>
<dbReference type="PRINTS" id="PR00344">
    <property type="entry name" value="BCTRLSENSOR"/>
</dbReference>
<protein>
    <recommendedName>
        <fullName evidence="2">histidine kinase</fullName>
        <ecNumber evidence="2">2.7.13.3</ecNumber>
    </recommendedName>
</protein>
<evidence type="ECO:0000313" key="7">
    <source>
        <dbReference type="Proteomes" id="UP000242869"/>
    </source>
</evidence>
<dbReference type="InterPro" id="IPR005467">
    <property type="entry name" value="His_kinase_dom"/>
</dbReference>
<gene>
    <name evidence="6" type="ORF">SAMN05660284_01220</name>
</gene>